<dbReference type="Pfam" id="PF00324">
    <property type="entry name" value="AA_permease"/>
    <property type="match status" value="1"/>
</dbReference>
<evidence type="ECO:0000256" key="5">
    <source>
        <dbReference type="ARBA" id="ARBA00022989"/>
    </source>
</evidence>
<dbReference type="Proteomes" id="UP000094020">
    <property type="component" value="Chromosome 5"/>
</dbReference>
<sequence>MEKNASAAGSVEDAKGVYPDIAIIDASQETDRPAQTSSTVRGLTLKHIQLIGIGSTIGTGLFLGCGRSLIAAGPLGSLLAYLIFCAICWGVCLGAGEMGSFKPVPGGFISWAGDYVDPAASFAVGWNYFYAGTMFGCADIVGVAGLFGYWLPDVTPAAWITMSIVIIFCLNAFHVKFYGESEFYFASLKIILIVMLILMAFIVMLGGNPQHDRIGFRYWKDPGPWASYYKQGALGRFLGFWNVFKIAAYSVGGPEFVSMCAGETVWPRRNIPKAVKGVLFRLTLFFFFGILACGVLVPYNDPLLAKAIKSGVGADASAYVVGMKRVGIKVLPDVFNAMVITSALSCANGFAFVGSRVVHSLAVRGQAPKIFARTTKHGVPIYALLVVLAIFCLCYMQVSTNAATVFGWFINLSSVAQLLNYVAMTITTLRFRAGLKAQGISRHDLPWTTKYTIPYSWFCLVMLTLIVLTQGWTVFVHGGWDVQNFLTCYFGIGFVFVAYFGWKLWHKTKIIKTDEMDFKSFVPEFDALDDEYRAAHKVPTTAIGRAFDRMF</sequence>
<evidence type="ECO:0000259" key="8">
    <source>
        <dbReference type="Pfam" id="PF00324"/>
    </source>
</evidence>
<dbReference type="KEGG" id="kpin:30172637"/>
<feature type="transmembrane region" description="Helical" evidence="7">
    <location>
        <begin position="278"/>
        <end position="299"/>
    </location>
</feature>
<evidence type="ECO:0000256" key="3">
    <source>
        <dbReference type="ARBA" id="ARBA00022692"/>
    </source>
</evidence>
<keyword evidence="6 7" id="KW-0472">Membrane</keyword>
<proteinExistence type="predicted"/>
<evidence type="ECO:0000256" key="2">
    <source>
        <dbReference type="ARBA" id="ARBA00022448"/>
    </source>
</evidence>
<gene>
    <name evidence="9" type="ORF">I206_104157</name>
</gene>
<dbReference type="PANTHER" id="PTHR43341">
    <property type="entry name" value="AMINO ACID PERMEASE"/>
    <property type="match status" value="1"/>
</dbReference>
<feature type="transmembrane region" description="Helical" evidence="7">
    <location>
        <begin position="455"/>
        <end position="476"/>
    </location>
</feature>
<feature type="transmembrane region" description="Helical" evidence="7">
    <location>
        <begin position="47"/>
        <end position="66"/>
    </location>
</feature>
<dbReference type="FunFam" id="1.20.1740.10:FF:000006">
    <property type="entry name" value="General amino acid permease"/>
    <property type="match status" value="1"/>
</dbReference>
<evidence type="ECO:0000313" key="10">
    <source>
        <dbReference type="Proteomes" id="UP000094020"/>
    </source>
</evidence>
<keyword evidence="10" id="KW-1185">Reference proteome</keyword>
<organism evidence="9 10">
    <name type="scientific">Kwoniella pini CBS 10737</name>
    <dbReference type="NCBI Taxonomy" id="1296096"/>
    <lineage>
        <taxon>Eukaryota</taxon>
        <taxon>Fungi</taxon>
        <taxon>Dikarya</taxon>
        <taxon>Basidiomycota</taxon>
        <taxon>Agaricomycotina</taxon>
        <taxon>Tremellomycetes</taxon>
        <taxon>Tremellales</taxon>
        <taxon>Cryptococcaceae</taxon>
        <taxon>Kwoniella</taxon>
    </lineage>
</organism>
<evidence type="ECO:0000313" key="9">
    <source>
        <dbReference type="EMBL" id="WWC70207.1"/>
    </source>
</evidence>
<dbReference type="InterPro" id="IPR050524">
    <property type="entry name" value="APC_YAT"/>
</dbReference>
<accession>A0AAJ8MR02</accession>
<keyword evidence="4" id="KW-0029">Amino-acid transport</keyword>
<dbReference type="InterPro" id="IPR004840">
    <property type="entry name" value="Amino_acid_permease_CS"/>
</dbReference>
<comment type="subcellular location">
    <subcellularLocation>
        <location evidence="1">Membrane</location>
        <topology evidence="1">Multi-pass membrane protein</topology>
    </subcellularLocation>
</comment>
<dbReference type="Gene3D" id="1.20.1740.10">
    <property type="entry name" value="Amino acid/polyamine transporter I"/>
    <property type="match status" value="1"/>
</dbReference>
<feature type="transmembrane region" description="Helical" evidence="7">
    <location>
        <begin position="379"/>
        <end position="398"/>
    </location>
</feature>
<dbReference type="PIRSF" id="PIRSF006060">
    <property type="entry name" value="AA_transporter"/>
    <property type="match status" value="1"/>
</dbReference>
<dbReference type="GeneID" id="30172637"/>
<keyword evidence="3 7" id="KW-0812">Transmembrane</keyword>
<dbReference type="EMBL" id="CP144523">
    <property type="protein sequence ID" value="WWC70207.1"/>
    <property type="molecule type" value="Genomic_DNA"/>
</dbReference>
<keyword evidence="5 7" id="KW-1133">Transmembrane helix</keyword>
<dbReference type="AlphaFoldDB" id="A0AAJ8MR02"/>
<dbReference type="InterPro" id="IPR004841">
    <property type="entry name" value="AA-permease/SLC12A_dom"/>
</dbReference>
<evidence type="ECO:0000256" key="1">
    <source>
        <dbReference type="ARBA" id="ARBA00004141"/>
    </source>
</evidence>
<evidence type="ECO:0000256" key="7">
    <source>
        <dbReference type="SAM" id="Phobius"/>
    </source>
</evidence>
<dbReference type="PANTHER" id="PTHR43341:SF1">
    <property type="entry name" value="GENERAL AMINO-ACID PERMEASE GAP1"/>
    <property type="match status" value="1"/>
</dbReference>
<name>A0AAJ8MR02_9TREE</name>
<dbReference type="RefSeq" id="XP_019010963.2">
    <property type="nucleotide sequence ID" value="XM_019156005.2"/>
</dbReference>
<feature type="domain" description="Amino acid permease/ SLC12A" evidence="8">
    <location>
        <begin position="47"/>
        <end position="511"/>
    </location>
</feature>
<feature type="transmembrane region" description="Helical" evidence="7">
    <location>
        <begin position="183"/>
        <end position="207"/>
    </location>
</feature>
<evidence type="ECO:0000256" key="6">
    <source>
        <dbReference type="ARBA" id="ARBA00023136"/>
    </source>
</evidence>
<feature type="transmembrane region" description="Helical" evidence="7">
    <location>
        <begin position="78"/>
        <end position="96"/>
    </location>
</feature>
<reference evidence="9" key="1">
    <citation type="submission" date="2013-07" db="EMBL/GenBank/DDBJ databases">
        <authorList>
            <consortium name="The Broad Institute Genome Sequencing Platform"/>
            <person name="Cuomo C."/>
            <person name="Litvintseva A."/>
            <person name="Chen Y."/>
            <person name="Heitman J."/>
            <person name="Sun S."/>
            <person name="Springer D."/>
            <person name="Dromer F."/>
            <person name="Young S.K."/>
            <person name="Zeng Q."/>
            <person name="Gargeya S."/>
            <person name="Fitzgerald M."/>
            <person name="Abouelleil A."/>
            <person name="Alvarado L."/>
            <person name="Berlin A.M."/>
            <person name="Chapman S.B."/>
            <person name="Dewar J."/>
            <person name="Goldberg J."/>
            <person name="Griggs A."/>
            <person name="Gujja S."/>
            <person name="Hansen M."/>
            <person name="Howarth C."/>
            <person name="Imamovic A."/>
            <person name="Larimer J."/>
            <person name="McCowan C."/>
            <person name="Murphy C."/>
            <person name="Pearson M."/>
            <person name="Priest M."/>
            <person name="Roberts A."/>
            <person name="Saif S."/>
            <person name="Shea T."/>
            <person name="Sykes S."/>
            <person name="Wortman J."/>
            <person name="Nusbaum C."/>
            <person name="Birren B."/>
        </authorList>
    </citation>
    <scope>NUCLEOTIDE SEQUENCE</scope>
    <source>
        <strain evidence="9">CBS 10737</strain>
    </source>
</reference>
<keyword evidence="2" id="KW-0813">Transport</keyword>
<dbReference type="GO" id="GO:0016020">
    <property type="term" value="C:membrane"/>
    <property type="evidence" value="ECO:0007669"/>
    <property type="project" value="UniProtKB-SubCell"/>
</dbReference>
<feature type="transmembrane region" description="Helical" evidence="7">
    <location>
        <begin position="334"/>
        <end position="358"/>
    </location>
</feature>
<reference evidence="9" key="2">
    <citation type="submission" date="2024-02" db="EMBL/GenBank/DDBJ databases">
        <title>Comparative genomics of Cryptococcus and Kwoniella reveals pathogenesis evolution and contrasting modes of karyotype evolution via chromosome fusion or intercentromeric recombination.</title>
        <authorList>
            <person name="Coelho M.A."/>
            <person name="David-Palma M."/>
            <person name="Shea T."/>
            <person name="Bowers K."/>
            <person name="McGinley-Smith S."/>
            <person name="Mohammad A.W."/>
            <person name="Gnirke A."/>
            <person name="Yurkov A.M."/>
            <person name="Nowrousian M."/>
            <person name="Sun S."/>
            <person name="Cuomo C.A."/>
            <person name="Heitman J."/>
        </authorList>
    </citation>
    <scope>NUCLEOTIDE SEQUENCE</scope>
    <source>
        <strain evidence="9">CBS 10737</strain>
    </source>
</reference>
<feature type="transmembrane region" description="Helical" evidence="7">
    <location>
        <begin position="158"/>
        <end position="177"/>
    </location>
</feature>
<dbReference type="GO" id="GO:0015171">
    <property type="term" value="F:amino acid transmembrane transporter activity"/>
    <property type="evidence" value="ECO:0007669"/>
    <property type="project" value="TreeGrafter"/>
</dbReference>
<feature type="transmembrane region" description="Helical" evidence="7">
    <location>
        <begin position="128"/>
        <end position="151"/>
    </location>
</feature>
<dbReference type="PROSITE" id="PS00218">
    <property type="entry name" value="AMINO_ACID_PERMEASE_1"/>
    <property type="match status" value="1"/>
</dbReference>
<feature type="transmembrane region" description="Helical" evidence="7">
    <location>
        <begin position="482"/>
        <end position="502"/>
    </location>
</feature>
<protein>
    <recommendedName>
        <fullName evidence="8">Amino acid permease/ SLC12A domain-containing protein</fullName>
    </recommendedName>
</protein>
<evidence type="ECO:0000256" key="4">
    <source>
        <dbReference type="ARBA" id="ARBA00022970"/>
    </source>
</evidence>